<name>A0A974C8I4_XENLA</name>
<dbReference type="AlphaFoldDB" id="A0A974C8I4"/>
<evidence type="ECO:0000313" key="1">
    <source>
        <dbReference type="EMBL" id="OCT68533.1"/>
    </source>
</evidence>
<dbReference type="Proteomes" id="UP000694892">
    <property type="component" value="Chromosome 8L"/>
</dbReference>
<organism evidence="1 2">
    <name type="scientific">Xenopus laevis</name>
    <name type="common">African clawed frog</name>
    <dbReference type="NCBI Taxonomy" id="8355"/>
    <lineage>
        <taxon>Eukaryota</taxon>
        <taxon>Metazoa</taxon>
        <taxon>Chordata</taxon>
        <taxon>Craniata</taxon>
        <taxon>Vertebrata</taxon>
        <taxon>Euteleostomi</taxon>
        <taxon>Amphibia</taxon>
        <taxon>Batrachia</taxon>
        <taxon>Anura</taxon>
        <taxon>Pipoidea</taxon>
        <taxon>Pipidae</taxon>
        <taxon>Xenopodinae</taxon>
        <taxon>Xenopus</taxon>
        <taxon>Xenopus</taxon>
    </lineage>
</organism>
<protein>
    <submittedName>
        <fullName evidence="1">Uncharacterized protein</fullName>
    </submittedName>
</protein>
<sequence length="71" mass="8147">MEQMLLYKHPPCLFNGKKTVTYPFPKFLGTLLHRDTYLAKSSKDTEKTENLFLKLWSMCTSLNCSGNNNSA</sequence>
<reference evidence="2" key="1">
    <citation type="journal article" date="2016" name="Nature">
        <title>Genome evolution in the allotetraploid frog Xenopus laevis.</title>
        <authorList>
            <person name="Session A.M."/>
            <person name="Uno Y."/>
            <person name="Kwon T."/>
            <person name="Chapman J.A."/>
            <person name="Toyoda A."/>
            <person name="Takahashi S."/>
            <person name="Fukui A."/>
            <person name="Hikosaka A."/>
            <person name="Suzuki A."/>
            <person name="Kondo M."/>
            <person name="van Heeringen S.J."/>
            <person name="Quigley I."/>
            <person name="Heinz S."/>
            <person name="Ogino H."/>
            <person name="Ochi H."/>
            <person name="Hellsten U."/>
            <person name="Lyons J.B."/>
            <person name="Simakov O."/>
            <person name="Putnam N."/>
            <person name="Stites J."/>
            <person name="Kuroki Y."/>
            <person name="Tanaka T."/>
            <person name="Michiue T."/>
            <person name="Watanabe M."/>
            <person name="Bogdanovic O."/>
            <person name="Lister R."/>
            <person name="Georgiou G."/>
            <person name="Paranjpe S.S."/>
            <person name="van Kruijsbergen I."/>
            <person name="Shu S."/>
            <person name="Carlson J."/>
            <person name="Kinoshita T."/>
            <person name="Ohta Y."/>
            <person name="Mawaribuchi S."/>
            <person name="Jenkins J."/>
            <person name="Grimwood J."/>
            <person name="Schmutz J."/>
            <person name="Mitros T."/>
            <person name="Mozaffari S.V."/>
            <person name="Suzuki Y."/>
            <person name="Haramoto Y."/>
            <person name="Yamamoto T.S."/>
            <person name="Takagi C."/>
            <person name="Heald R."/>
            <person name="Miller K."/>
            <person name="Haudenschild C."/>
            <person name="Kitzman J."/>
            <person name="Nakayama T."/>
            <person name="Izutsu Y."/>
            <person name="Robert J."/>
            <person name="Fortriede J."/>
            <person name="Burns K."/>
            <person name="Lotay V."/>
            <person name="Karimi K."/>
            <person name="Yasuoka Y."/>
            <person name="Dichmann D.S."/>
            <person name="Flajnik M.F."/>
            <person name="Houston D.W."/>
            <person name="Shendure J."/>
            <person name="DuPasquier L."/>
            <person name="Vize P.D."/>
            <person name="Zorn A.M."/>
            <person name="Ito M."/>
            <person name="Marcotte E.M."/>
            <person name="Wallingford J.B."/>
            <person name="Ito Y."/>
            <person name="Asashima M."/>
            <person name="Ueno N."/>
            <person name="Matsuda Y."/>
            <person name="Veenstra G.J."/>
            <person name="Fujiyama A."/>
            <person name="Harland R.M."/>
            <person name="Taira M."/>
            <person name="Rokhsar D.S."/>
        </authorList>
    </citation>
    <scope>NUCLEOTIDE SEQUENCE [LARGE SCALE GENOMIC DNA]</scope>
    <source>
        <strain evidence="2">J</strain>
    </source>
</reference>
<accession>A0A974C8I4</accession>
<gene>
    <name evidence="1" type="ORF">XELAEV_18039834mg</name>
</gene>
<evidence type="ECO:0000313" key="2">
    <source>
        <dbReference type="Proteomes" id="UP000694892"/>
    </source>
</evidence>
<dbReference type="EMBL" id="CM004480">
    <property type="protein sequence ID" value="OCT68533.1"/>
    <property type="molecule type" value="Genomic_DNA"/>
</dbReference>
<proteinExistence type="predicted"/>